<evidence type="ECO:0000256" key="1">
    <source>
        <dbReference type="ARBA" id="ARBA00023117"/>
    </source>
</evidence>
<evidence type="ECO:0000256" key="3">
    <source>
        <dbReference type="SAM" id="Coils"/>
    </source>
</evidence>
<dbReference type="Gene3D" id="1.20.920.10">
    <property type="entry name" value="Bromodomain-like"/>
    <property type="match status" value="1"/>
</dbReference>
<evidence type="ECO:0000313" key="7">
    <source>
        <dbReference type="Proteomes" id="UP001595075"/>
    </source>
</evidence>
<feature type="compositionally biased region" description="Low complexity" evidence="4">
    <location>
        <begin position="184"/>
        <end position="196"/>
    </location>
</feature>
<dbReference type="InterPro" id="IPR036427">
    <property type="entry name" value="Bromodomain-like_sf"/>
</dbReference>
<protein>
    <recommendedName>
        <fullName evidence="5">Bromo domain-containing protein</fullName>
    </recommendedName>
</protein>
<feature type="compositionally biased region" description="Polar residues" evidence="4">
    <location>
        <begin position="477"/>
        <end position="489"/>
    </location>
</feature>
<feature type="domain" description="Bromo" evidence="5">
    <location>
        <begin position="708"/>
        <end position="813"/>
    </location>
</feature>
<organism evidence="6 7">
    <name type="scientific">Oculimacula yallundae</name>
    <dbReference type="NCBI Taxonomy" id="86028"/>
    <lineage>
        <taxon>Eukaryota</taxon>
        <taxon>Fungi</taxon>
        <taxon>Dikarya</taxon>
        <taxon>Ascomycota</taxon>
        <taxon>Pezizomycotina</taxon>
        <taxon>Leotiomycetes</taxon>
        <taxon>Helotiales</taxon>
        <taxon>Ploettnerulaceae</taxon>
        <taxon>Oculimacula</taxon>
    </lineage>
</organism>
<comment type="caution">
    <text evidence="6">The sequence shown here is derived from an EMBL/GenBank/DDBJ whole genome shotgun (WGS) entry which is preliminary data.</text>
</comment>
<evidence type="ECO:0000256" key="4">
    <source>
        <dbReference type="SAM" id="MobiDB-lite"/>
    </source>
</evidence>
<dbReference type="SUPFAM" id="SSF47370">
    <property type="entry name" value="Bromodomain"/>
    <property type="match status" value="1"/>
</dbReference>
<dbReference type="InterPro" id="IPR001487">
    <property type="entry name" value="Bromodomain"/>
</dbReference>
<evidence type="ECO:0000256" key="2">
    <source>
        <dbReference type="PROSITE-ProRule" id="PRU00035"/>
    </source>
</evidence>
<evidence type="ECO:0000259" key="5">
    <source>
        <dbReference type="PROSITE" id="PS50014"/>
    </source>
</evidence>
<gene>
    <name evidence="6" type="ORF">VTL71DRAFT_10249</name>
</gene>
<feature type="compositionally biased region" description="Low complexity" evidence="4">
    <location>
        <begin position="293"/>
        <end position="306"/>
    </location>
</feature>
<keyword evidence="1 2" id="KW-0103">Bromodomain</keyword>
<dbReference type="Proteomes" id="UP001595075">
    <property type="component" value="Unassembled WGS sequence"/>
</dbReference>
<feature type="region of interest" description="Disordered" evidence="4">
    <location>
        <begin position="158"/>
        <end position="525"/>
    </location>
</feature>
<feature type="region of interest" description="Disordered" evidence="4">
    <location>
        <begin position="75"/>
        <end position="97"/>
    </location>
</feature>
<feature type="compositionally biased region" description="Basic and acidic residues" evidence="4">
    <location>
        <begin position="858"/>
        <end position="869"/>
    </location>
</feature>
<feature type="compositionally biased region" description="Polar residues" evidence="4">
    <location>
        <begin position="283"/>
        <end position="292"/>
    </location>
</feature>
<dbReference type="PANTHER" id="PTHR15398:SF4">
    <property type="entry name" value="BROMODOMAIN-CONTAINING PROTEIN 8 ISOFORM X1"/>
    <property type="match status" value="1"/>
</dbReference>
<feature type="compositionally biased region" description="Polar residues" evidence="4">
    <location>
        <begin position="248"/>
        <end position="257"/>
    </location>
</feature>
<feature type="region of interest" description="Disordered" evidence="4">
    <location>
        <begin position="858"/>
        <end position="903"/>
    </location>
</feature>
<feature type="coiled-coil region" evidence="3">
    <location>
        <begin position="118"/>
        <end position="145"/>
    </location>
</feature>
<sequence>MNSAGETYTPLECLLLFQSLVVYGTEDQDFDRISNLLANNDLVKGGETYNAQRLSAEALRQLYLQLLRDELRAGEEVADEHTSKKRKLPTPPLPSIKDAQEYKGKLPWLVDRLYARYRESMVKAIREDEERYAAVQQEIREIQRGEWDERILQEGKVSNGIATDMPKTNGAQQTLTHESRPDSMKLSSKPNSPLLSQRPEALGSTNVSNNKDTTAISPRTTDPARTQGYPPPLPRTGSIGPHGPSPLQGYQSDQRPQAPSGFGQLIPPHHPAQAAMTPPGYSSWDTLTQSSFQAPPNGQYNQYPPQTQSLPNNHQPRPFSSPHGIPPPQPHVPSSPVNQRPNQIVLPPPNGIHRPPSSPAPPLDALVDGPGRRAHSGSPLMHPHGSPMMQPGSHHGAPVMQYPHPHPHGSPMMQHSPQMFPGTPTMQGPPPPQYAPHQRSPSANGSTPFNQQYMPFQGPQNFQPPPNNRPPFQPPNLTQQQAKAYSSPYNAGKERKSSILPQTPFSRGLPRHSTGSGTVWTPNASGATPKSFVPYDAPQMEPLSPILLSAKLPERESAMKNTPKKTEAAKAIQSVEQPKKLSKPKIPRGSYRGRAGSTASSAIAGSQRSQSVMSHADELSLDNENINRSVKQEVATPIGIDDNGDTTADELPPRHSRTGPSPAKSTKRKRASSIPLAPVEIRPSHPPTQVLWTRAFPKISSSALESIAGHKNASTFSFPVKERDAPGYKNLILRPQDLKSIRSAIIAGSRAAAAVLAEDPSLNANPNASSVWLPISEELIPPKGIVNYAQLEKELMRMFANAIMFNADPDRGVGRIFHENGKDRGDVLGYEFDVDGIVKDTRAMFADVEKVVGSLRSAERRSEEMRESSTARQAAEDDDVDELAGDGDSHVGNTGTVKRRRKG</sequence>
<feature type="compositionally biased region" description="Basic and acidic residues" evidence="4">
    <location>
        <begin position="557"/>
        <end position="568"/>
    </location>
</feature>
<feature type="compositionally biased region" description="Pro residues" evidence="4">
    <location>
        <begin position="346"/>
        <end position="362"/>
    </location>
</feature>
<accession>A0ABR4CST9</accession>
<dbReference type="EMBL" id="JAZHXI010000003">
    <property type="protein sequence ID" value="KAL2072925.1"/>
    <property type="molecule type" value="Genomic_DNA"/>
</dbReference>
<evidence type="ECO:0000313" key="6">
    <source>
        <dbReference type="EMBL" id="KAL2072925.1"/>
    </source>
</evidence>
<feature type="region of interest" description="Disordered" evidence="4">
    <location>
        <begin position="557"/>
        <end position="616"/>
    </location>
</feature>
<feature type="compositionally biased region" description="Polar residues" evidence="4">
    <location>
        <begin position="203"/>
        <end position="224"/>
    </location>
</feature>
<feature type="compositionally biased region" description="Pro residues" evidence="4">
    <location>
        <begin position="324"/>
        <end position="333"/>
    </location>
</feature>
<feature type="compositionally biased region" description="Polar residues" evidence="4">
    <location>
        <begin position="439"/>
        <end position="454"/>
    </location>
</feature>
<dbReference type="PROSITE" id="PS50014">
    <property type="entry name" value="BROMODOMAIN_2"/>
    <property type="match status" value="1"/>
</dbReference>
<reference evidence="6 7" key="1">
    <citation type="journal article" date="2024" name="Commun. Biol.">
        <title>Comparative genomic analysis of thermophilic fungi reveals convergent evolutionary adaptations and gene losses.</title>
        <authorList>
            <person name="Steindorff A.S."/>
            <person name="Aguilar-Pontes M.V."/>
            <person name="Robinson A.J."/>
            <person name="Andreopoulos B."/>
            <person name="LaButti K."/>
            <person name="Kuo A."/>
            <person name="Mondo S."/>
            <person name="Riley R."/>
            <person name="Otillar R."/>
            <person name="Haridas S."/>
            <person name="Lipzen A."/>
            <person name="Grimwood J."/>
            <person name="Schmutz J."/>
            <person name="Clum A."/>
            <person name="Reid I.D."/>
            <person name="Moisan M.C."/>
            <person name="Butler G."/>
            <person name="Nguyen T.T.M."/>
            <person name="Dewar K."/>
            <person name="Conant G."/>
            <person name="Drula E."/>
            <person name="Henrissat B."/>
            <person name="Hansel C."/>
            <person name="Singer S."/>
            <person name="Hutchinson M.I."/>
            <person name="de Vries R.P."/>
            <person name="Natvig D.O."/>
            <person name="Powell A.J."/>
            <person name="Tsang A."/>
            <person name="Grigoriev I.V."/>
        </authorList>
    </citation>
    <scope>NUCLEOTIDE SEQUENCE [LARGE SCALE GENOMIC DNA]</scope>
    <source>
        <strain evidence="6 7">CBS 494.80</strain>
    </source>
</reference>
<feature type="compositionally biased region" description="Polar residues" evidence="4">
    <location>
        <begin position="513"/>
        <end position="525"/>
    </location>
</feature>
<dbReference type="PANTHER" id="PTHR15398">
    <property type="entry name" value="BROMODOMAIN-CONTAINING PROTEIN 8"/>
    <property type="match status" value="1"/>
</dbReference>
<feature type="compositionally biased region" description="Acidic residues" evidence="4">
    <location>
        <begin position="876"/>
        <end position="885"/>
    </location>
</feature>
<feature type="compositionally biased region" description="Pro residues" evidence="4">
    <location>
        <begin position="462"/>
        <end position="474"/>
    </location>
</feature>
<keyword evidence="7" id="KW-1185">Reference proteome</keyword>
<name>A0ABR4CST9_9HELO</name>
<keyword evidence="3" id="KW-0175">Coiled coil</keyword>
<feature type="region of interest" description="Disordered" evidence="4">
    <location>
        <begin position="633"/>
        <end position="674"/>
    </location>
</feature>
<proteinExistence type="predicted"/>
<feature type="compositionally biased region" description="Low complexity" evidence="4">
    <location>
        <begin position="588"/>
        <end position="606"/>
    </location>
</feature>